<dbReference type="Proteomes" id="UP000727490">
    <property type="component" value="Unassembled WGS sequence"/>
</dbReference>
<proteinExistence type="predicted"/>
<reference evidence="1 2" key="1">
    <citation type="journal article" date="2020" name="Syst. Appl. Microbiol.">
        <title>Arthrospiribacter ruber gen. nov., sp. nov., a novel bacterium isolated from Arthrospira cultures.</title>
        <authorList>
            <person name="Waleron M."/>
            <person name="Misztak A."/>
            <person name="Waleron M.M."/>
            <person name="Furmaniak M."/>
            <person name="Mrozik A."/>
            <person name="Waleron K."/>
        </authorList>
    </citation>
    <scope>NUCLEOTIDE SEQUENCE [LARGE SCALE GENOMIC DNA]</scope>
    <source>
        <strain evidence="1 2">DPMB0001</strain>
    </source>
</reference>
<name>A0A951MEQ5_9BACT</name>
<accession>A0A951MEQ5</accession>
<dbReference type="EMBL" id="RPHB01000004">
    <property type="protein sequence ID" value="MBW3468066.1"/>
    <property type="molecule type" value="Genomic_DNA"/>
</dbReference>
<dbReference type="AlphaFoldDB" id="A0A951MEQ5"/>
<organism evidence="1 2">
    <name type="scientific">Arthrospiribacter ruber</name>
    <dbReference type="NCBI Taxonomy" id="2487934"/>
    <lineage>
        <taxon>Bacteria</taxon>
        <taxon>Pseudomonadati</taxon>
        <taxon>Bacteroidota</taxon>
        <taxon>Cytophagia</taxon>
        <taxon>Cytophagales</taxon>
        <taxon>Cyclobacteriaceae</taxon>
        <taxon>Arthrospiribacter</taxon>
    </lineage>
</organism>
<dbReference type="InterPro" id="IPR055679">
    <property type="entry name" value="DUF7255"/>
</dbReference>
<sequence>MHHLKVQHLLQVISAEVDDIESEFRLGVNPSYLEGKGELLLKEVFESLNGTGKLPVLEALKFDFKINRFVFIYDDEIHFNRYRLNTLKTGIYDAFSYPWLDAYKRLCRTYEKDCLKAGVQERIWNGPPLAGIVFGKSEENGDLSGNGSAGWKLNAYNDAQYDLISRLHGYKLIRIPQYETLMIGGGLKKLDDLLRNPKEEYQKGIVNWLLRKIN</sequence>
<evidence type="ECO:0000313" key="2">
    <source>
        <dbReference type="Proteomes" id="UP000727490"/>
    </source>
</evidence>
<gene>
    <name evidence="1" type="ORF">EGN73_09610</name>
</gene>
<dbReference type="Pfam" id="PF23913">
    <property type="entry name" value="DUF7255"/>
    <property type="match status" value="1"/>
</dbReference>
<keyword evidence="2" id="KW-1185">Reference proteome</keyword>
<evidence type="ECO:0000313" key="1">
    <source>
        <dbReference type="EMBL" id="MBW3468066.1"/>
    </source>
</evidence>
<dbReference type="RefSeq" id="WP_219288791.1">
    <property type="nucleotide sequence ID" value="NZ_RPHB01000004.1"/>
</dbReference>
<comment type="caution">
    <text evidence="1">The sequence shown here is derived from an EMBL/GenBank/DDBJ whole genome shotgun (WGS) entry which is preliminary data.</text>
</comment>
<protein>
    <submittedName>
        <fullName evidence="1">Uncharacterized protein</fullName>
    </submittedName>
</protein>